<keyword evidence="5" id="KW-0378">Hydrolase</keyword>
<dbReference type="Gene3D" id="2.70.98.30">
    <property type="entry name" value="Golgi alpha-mannosidase II, domain 4"/>
    <property type="match status" value="1"/>
</dbReference>
<dbReference type="GeneID" id="70180928"/>
<dbReference type="FunFam" id="3.20.110.10:FF:000002">
    <property type="entry name" value="alpha-mannosidase 2C1 isoform X1"/>
    <property type="match status" value="1"/>
</dbReference>
<dbReference type="InterPro" id="IPR011013">
    <property type="entry name" value="Gal_mutarotase_sf_dom"/>
</dbReference>
<dbReference type="InterPro" id="IPR011682">
    <property type="entry name" value="Glyco_hydro_38_C"/>
</dbReference>
<dbReference type="FunFam" id="2.70.98.30:FF:000001">
    <property type="entry name" value="alpha-mannosidase 2C1 isoform X2"/>
    <property type="match status" value="1"/>
</dbReference>
<evidence type="ECO:0000256" key="1">
    <source>
        <dbReference type="ARBA" id="ARBA00000365"/>
    </source>
</evidence>
<accession>A0A9P8XVK8</accession>
<organism evidence="10 11">
    <name type="scientific">Microdochium trichocladiopsis</name>
    <dbReference type="NCBI Taxonomy" id="1682393"/>
    <lineage>
        <taxon>Eukaryota</taxon>
        <taxon>Fungi</taxon>
        <taxon>Dikarya</taxon>
        <taxon>Ascomycota</taxon>
        <taxon>Pezizomycotina</taxon>
        <taxon>Sordariomycetes</taxon>
        <taxon>Xylariomycetidae</taxon>
        <taxon>Xylariales</taxon>
        <taxon>Microdochiaceae</taxon>
        <taxon>Microdochium</taxon>
    </lineage>
</organism>
<dbReference type="FunFam" id="1.20.1270.50:FF:000004">
    <property type="entry name" value="alpha-mannosidase 2C1 isoform X1"/>
    <property type="match status" value="1"/>
</dbReference>
<keyword evidence="6" id="KW-0326">Glycosidase</keyword>
<dbReference type="GO" id="GO:0030246">
    <property type="term" value="F:carbohydrate binding"/>
    <property type="evidence" value="ECO:0007669"/>
    <property type="project" value="InterPro"/>
</dbReference>
<dbReference type="PANTHER" id="PTHR46017">
    <property type="entry name" value="ALPHA-MANNOSIDASE 2C1"/>
    <property type="match status" value="1"/>
</dbReference>
<dbReference type="InterPro" id="IPR027291">
    <property type="entry name" value="Glyco_hydro_38_N_sf"/>
</dbReference>
<keyword evidence="11" id="KW-1185">Reference proteome</keyword>
<dbReference type="SMART" id="SM00872">
    <property type="entry name" value="Alpha-mann_mid"/>
    <property type="match status" value="1"/>
</dbReference>
<dbReference type="Gene3D" id="3.20.110.10">
    <property type="entry name" value="Glycoside hydrolase 38, N terminal domain"/>
    <property type="match status" value="1"/>
</dbReference>
<keyword evidence="4" id="KW-0479">Metal-binding</keyword>
<proteinExistence type="inferred from homology"/>
<dbReference type="OrthoDB" id="10261055at2759"/>
<evidence type="ECO:0000256" key="8">
    <source>
        <dbReference type="ARBA" id="ARBA00071615"/>
    </source>
</evidence>
<dbReference type="Gene3D" id="1.20.1270.50">
    <property type="entry name" value="Glycoside hydrolase family 38, central domain"/>
    <property type="match status" value="1"/>
</dbReference>
<dbReference type="Pfam" id="PF22907">
    <property type="entry name" value="Ams1-like_1st"/>
    <property type="match status" value="1"/>
</dbReference>
<dbReference type="GO" id="GO:0006013">
    <property type="term" value="P:mannose metabolic process"/>
    <property type="evidence" value="ECO:0007669"/>
    <property type="project" value="InterPro"/>
</dbReference>
<dbReference type="PANTHER" id="PTHR46017:SF1">
    <property type="entry name" value="ALPHA-MANNOSIDASE 2C1"/>
    <property type="match status" value="1"/>
</dbReference>
<dbReference type="GO" id="GO:0004559">
    <property type="term" value="F:alpha-mannosidase activity"/>
    <property type="evidence" value="ECO:0007669"/>
    <property type="project" value="UniProtKB-EC"/>
</dbReference>
<dbReference type="EMBL" id="JAGTJQ010000010">
    <property type="protein sequence ID" value="KAH7021331.1"/>
    <property type="molecule type" value="Genomic_DNA"/>
</dbReference>
<dbReference type="Pfam" id="PF17677">
    <property type="entry name" value="Glyco_hydro38C2"/>
    <property type="match status" value="1"/>
</dbReference>
<feature type="domain" description="Glycoside hydrolase family 38 central" evidence="9">
    <location>
        <begin position="584"/>
        <end position="664"/>
    </location>
</feature>
<dbReference type="Proteomes" id="UP000756346">
    <property type="component" value="Unassembled WGS sequence"/>
</dbReference>
<evidence type="ECO:0000256" key="4">
    <source>
        <dbReference type="ARBA" id="ARBA00022723"/>
    </source>
</evidence>
<comment type="catalytic activity">
    <reaction evidence="1">
        <text>Hydrolysis of terminal, non-reducing alpha-D-mannose residues in alpha-D-mannosides.</text>
        <dbReference type="EC" id="3.2.1.24"/>
    </reaction>
</comment>
<comment type="function">
    <text evidence="7">Degrades free oligosaccharides in the vacuole.</text>
</comment>
<dbReference type="AlphaFoldDB" id="A0A9P8XVK8"/>
<protein>
    <recommendedName>
        <fullName evidence="8">Alpha-mannosidase</fullName>
        <ecNumber evidence="3">3.2.1.24</ecNumber>
    </recommendedName>
</protein>
<dbReference type="GO" id="GO:0009313">
    <property type="term" value="P:oligosaccharide catabolic process"/>
    <property type="evidence" value="ECO:0007669"/>
    <property type="project" value="TreeGrafter"/>
</dbReference>
<evidence type="ECO:0000313" key="11">
    <source>
        <dbReference type="Proteomes" id="UP000756346"/>
    </source>
</evidence>
<dbReference type="InterPro" id="IPR037094">
    <property type="entry name" value="Glyco_hydro_38_cen_sf"/>
</dbReference>
<comment type="caution">
    <text evidence="10">The sequence shown here is derived from an EMBL/GenBank/DDBJ whole genome shotgun (WGS) entry which is preliminary data.</text>
</comment>
<dbReference type="InterPro" id="IPR011330">
    <property type="entry name" value="Glyco_hydro/deAcase_b/a-brl"/>
</dbReference>
<dbReference type="RefSeq" id="XP_046007532.1">
    <property type="nucleotide sequence ID" value="XM_046151382.1"/>
</dbReference>
<sequence>MCSGHGSGCEHPAGTASVYPVKAAAPVGKKITSLYKKRLTNFFTPGQWEKVNLMAMLDHGRYSGAPHVQLSVWDAPGTDRPTFAQATAASNEYRETKVGEKFGPSWTTHWFRCVLRLPEALCNADGDNKPAAQHIELHWDCSNEATVWTADGEPLQGLTGRGERIEWIVPDSFRDGQEHTIYLEMACNGMFGNGPGRPIFKNNAGGDSIQPPDQNKFFELTKAEIVAVNYPARMLHADFSVIHDAAMDLPEDTWEQHEALNVASRIIDTFRVGDDKSIEKCRQIAAEYLGEDINSAEVYAKGGPVTNSRRPTVFAVGHCHIDTCWLWPWAETKRKVVRSWSNQCDLMDRYPELTFACSQAQQFQWLKEIYPYGWERVKAKVKSGQFLPIGGSWVEHDTNLPCGESLVRQFLYGQRFFQREFGFRSTTSWLPDTFGFSCQIPQICRLAGMTRFLTQKPCFNSVNDFPHTSFNWVSLDGSQVICHMPPAKTYCAEGNFENITCSISNHKSLDQDNTALLAFGKGDGGGGPTWQHLERLRRLRGMADTMGGRTVPRTHVGATVDEFFDGLEAKASSLVTWHGELYFELHRGVYTTQAKTKAHNRRVEILLHDLEMLATYASVQSGGAFQYPKKELDEMWHGVMLCQFHDCLPGTAIEMCYDDSEKIYDNVYKTVAMLYQQILKTLDVHEIQPAEIQVDQIETTTAINTLPWARSELIDISSTQAVIARGSGHMLDLLPFGTENAHRDKVTVKELSVGVFQLENEHLTVKVERGCITSIYDRRARRETLSGKANQYVIFDDKPVYWQAWDVEVYHLETREELNDSTATILLEDNGYRASVVTETRISHESSIKTTISLSAVLDNTQPSQVECTAEVDWHETMKFLKVEFPVSVSNMEASYETQYGVIRRPTHYNTSWDMAKFEVCCHKFADLSEHAYGVSILNDSKYGFATVGNVMRLSLLRSPKAPDGNADMGKHIMRWAIMPHKGPLGAATVRAAANFNNPMKIVQRTASGIRAGTNQRRGGKAPISLSGDDNLVLDWIKRAEDDADVCHDGNENLGARDAAAGKSIVVRVYDALGGFGRGVIESEFPLDKVFKTNILEDDGEEIEVAQSGGGSQFEVELGSFEVATYRLVLKQ</sequence>
<dbReference type="SUPFAM" id="SSF88688">
    <property type="entry name" value="Families 57/38 glycoside transferase middle domain"/>
    <property type="match status" value="1"/>
</dbReference>
<dbReference type="InterPro" id="IPR015341">
    <property type="entry name" value="Glyco_hydro_38_cen"/>
</dbReference>
<evidence type="ECO:0000256" key="5">
    <source>
        <dbReference type="ARBA" id="ARBA00022801"/>
    </source>
</evidence>
<comment type="similarity">
    <text evidence="2">Belongs to the glycosyl hydrolase 38 family.</text>
</comment>
<dbReference type="InterPro" id="IPR054723">
    <property type="entry name" value="Ams1-like_N"/>
</dbReference>
<dbReference type="SUPFAM" id="SSF88713">
    <property type="entry name" value="Glycoside hydrolase/deacetylase"/>
    <property type="match status" value="1"/>
</dbReference>
<reference evidence="10" key="1">
    <citation type="journal article" date="2021" name="Nat. Commun.">
        <title>Genetic determinants of endophytism in the Arabidopsis root mycobiome.</title>
        <authorList>
            <person name="Mesny F."/>
            <person name="Miyauchi S."/>
            <person name="Thiergart T."/>
            <person name="Pickel B."/>
            <person name="Atanasova L."/>
            <person name="Karlsson M."/>
            <person name="Huettel B."/>
            <person name="Barry K.W."/>
            <person name="Haridas S."/>
            <person name="Chen C."/>
            <person name="Bauer D."/>
            <person name="Andreopoulos W."/>
            <person name="Pangilinan J."/>
            <person name="LaButti K."/>
            <person name="Riley R."/>
            <person name="Lipzen A."/>
            <person name="Clum A."/>
            <person name="Drula E."/>
            <person name="Henrissat B."/>
            <person name="Kohler A."/>
            <person name="Grigoriev I.V."/>
            <person name="Martin F.M."/>
            <person name="Hacquard S."/>
        </authorList>
    </citation>
    <scope>NUCLEOTIDE SEQUENCE</scope>
    <source>
        <strain evidence="10">MPI-CAGE-CH-0230</strain>
    </source>
</reference>
<dbReference type="Pfam" id="PF01074">
    <property type="entry name" value="Glyco_hydro_38N"/>
    <property type="match status" value="1"/>
</dbReference>
<dbReference type="GO" id="GO:0046872">
    <property type="term" value="F:metal ion binding"/>
    <property type="evidence" value="ECO:0007669"/>
    <property type="project" value="UniProtKB-KW"/>
</dbReference>
<evidence type="ECO:0000313" key="10">
    <source>
        <dbReference type="EMBL" id="KAH7021331.1"/>
    </source>
</evidence>
<evidence type="ECO:0000256" key="6">
    <source>
        <dbReference type="ARBA" id="ARBA00023295"/>
    </source>
</evidence>
<dbReference type="Pfam" id="PF09261">
    <property type="entry name" value="Alpha-mann_mid"/>
    <property type="match status" value="1"/>
</dbReference>
<evidence type="ECO:0000256" key="2">
    <source>
        <dbReference type="ARBA" id="ARBA00009792"/>
    </source>
</evidence>
<evidence type="ECO:0000259" key="9">
    <source>
        <dbReference type="SMART" id="SM00872"/>
    </source>
</evidence>
<evidence type="ECO:0000256" key="3">
    <source>
        <dbReference type="ARBA" id="ARBA00012752"/>
    </source>
</evidence>
<dbReference type="EC" id="3.2.1.24" evidence="3"/>
<dbReference type="InterPro" id="IPR041147">
    <property type="entry name" value="GH38_C"/>
</dbReference>
<dbReference type="Pfam" id="PF07748">
    <property type="entry name" value="Glyco_hydro_38C"/>
    <property type="match status" value="1"/>
</dbReference>
<dbReference type="GO" id="GO:0000329">
    <property type="term" value="C:fungal-type vacuole membrane"/>
    <property type="evidence" value="ECO:0007669"/>
    <property type="project" value="TreeGrafter"/>
</dbReference>
<gene>
    <name evidence="10" type="ORF">B0I36DRAFT_275895</name>
</gene>
<dbReference type="SUPFAM" id="SSF74650">
    <property type="entry name" value="Galactose mutarotase-like"/>
    <property type="match status" value="1"/>
</dbReference>
<dbReference type="InterPro" id="IPR000602">
    <property type="entry name" value="Glyco_hydro_38_N"/>
</dbReference>
<name>A0A9P8XVK8_9PEZI</name>
<dbReference type="InterPro" id="IPR028995">
    <property type="entry name" value="Glyco_hydro_57/38_cen_sf"/>
</dbReference>
<evidence type="ECO:0000256" key="7">
    <source>
        <dbReference type="ARBA" id="ARBA00054985"/>
    </source>
</evidence>